<dbReference type="Pfam" id="PF04018">
    <property type="entry name" value="VCA0040-like"/>
    <property type="match status" value="1"/>
</dbReference>
<accession>A0A9D2KLR5</accession>
<proteinExistence type="predicted"/>
<gene>
    <name evidence="2" type="ORF">H9962_07425</name>
</gene>
<dbReference type="PANTHER" id="PTHR37308:SF1">
    <property type="entry name" value="POLYPRENYL-PHOSPHATE TRANSPORTER"/>
    <property type="match status" value="1"/>
</dbReference>
<protein>
    <submittedName>
        <fullName evidence="2">DUF368 domain-containing protein</fullName>
    </submittedName>
</protein>
<feature type="transmembrane region" description="Helical" evidence="1">
    <location>
        <begin position="121"/>
        <end position="141"/>
    </location>
</feature>
<feature type="transmembrane region" description="Helical" evidence="1">
    <location>
        <begin position="224"/>
        <end position="242"/>
    </location>
</feature>
<keyword evidence="1" id="KW-0812">Transmembrane</keyword>
<dbReference type="AlphaFoldDB" id="A0A9D2KLR5"/>
<reference evidence="2" key="1">
    <citation type="journal article" date="2021" name="PeerJ">
        <title>Extensive microbial diversity within the chicken gut microbiome revealed by metagenomics and culture.</title>
        <authorList>
            <person name="Gilroy R."/>
            <person name="Ravi A."/>
            <person name="Getino M."/>
            <person name="Pursley I."/>
            <person name="Horton D.L."/>
            <person name="Alikhan N.F."/>
            <person name="Baker D."/>
            <person name="Gharbi K."/>
            <person name="Hall N."/>
            <person name="Watson M."/>
            <person name="Adriaenssens E.M."/>
            <person name="Foster-Nyarko E."/>
            <person name="Jarju S."/>
            <person name="Secka A."/>
            <person name="Antonio M."/>
            <person name="Oren A."/>
            <person name="Chaudhuri R.R."/>
            <person name="La Ragione R."/>
            <person name="Hildebrand F."/>
            <person name="Pallen M.J."/>
        </authorList>
    </citation>
    <scope>NUCLEOTIDE SEQUENCE</scope>
    <source>
        <strain evidence="2">CHK186-16707</strain>
    </source>
</reference>
<evidence type="ECO:0000256" key="1">
    <source>
        <dbReference type="SAM" id="Phobius"/>
    </source>
</evidence>
<comment type="caution">
    <text evidence="2">The sequence shown here is derived from an EMBL/GenBank/DDBJ whole genome shotgun (WGS) entry which is preliminary data.</text>
</comment>
<dbReference type="EMBL" id="DXAN01000023">
    <property type="protein sequence ID" value="HJA09001.1"/>
    <property type="molecule type" value="Genomic_DNA"/>
</dbReference>
<feature type="transmembrane region" description="Helical" evidence="1">
    <location>
        <begin position="153"/>
        <end position="180"/>
    </location>
</feature>
<dbReference type="InterPro" id="IPR007163">
    <property type="entry name" value="VCA0040-like"/>
</dbReference>
<feature type="transmembrane region" description="Helical" evidence="1">
    <location>
        <begin position="65"/>
        <end position="85"/>
    </location>
</feature>
<keyword evidence="1" id="KW-0472">Membrane</keyword>
<sequence>MKNIVRYLLCGLAMGAADVVPGVSGGTIAFITGIYQQLLDGIQAFDMTFFKLFFRGRFREALSRIPWSFLLPLAIGIACSIFSLAKLVLYLLHAYPVVVWSFFFGLIVASIVMLLRELKQYGPGVWTAFAAGAAFAWWLTGAESVHMTQNPPMLFLAGFIAICAMLLPGISGAFVLVLLGQYQFVLTAVTTFNLPVLVLFALGCVCGLLLFARVLNYCLRRYRTATLAILIGIMAGSLRTVWPWQEANMPALPPSLGVEIALAALCCAAGVCLPLLLDALPALLKTKAIVR</sequence>
<evidence type="ECO:0000313" key="3">
    <source>
        <dbReference type="Proteomes" id="UP000824225"/>
    </source>
</evidence>
<feature type="transmembrane region" description="Helical" evidence="1">
    <location>
        <begin position="192"/>
        <end position="212"/>
    </location>
</feature>
<evidence type="ECO:0000313" key="2">
    <source>
        <dbReference type="EMBL" id="HJA09001.1"/>
    </source>
</evidence>
<organism evidence="2 3">
    <name type="scientific">Candidatus Mailhella merdigallinarum</name>
    <dbReference type="NCBI Taxonomy" id="2838658"/>
    <lineage>
        <taxon>Bacteria</taxon>
        <taxon>Pseudomonadati</taxon>
        <taxon>Thermodesulfobacteriota</taxon>
        <taxon>Desulfovibrionia</taxon>
        <taxon>Desulfovibrionales</taxon>
        <taxon>Desulfovibrionaceae</taxon>
        <taxon>Mailhella</taxon>
    </lineage>
</organism>
<feature type="transmembrane region" description="Helical" evidence="1">
    <location>
        <begin position="262"/>
        <end position="284"/>
    </location>
</feature>
<dbReference type="Proteomes" id="UP000824225">
    <property type="component" value="Unassembled WGS sequence"/>
</dbReference>
<dbReference type="PANTHER" id="PTHR37308">
    <property type="entry name" value="INTEGRAL MEMBRANE PROTEIN"/>
    <property type="match status" value="1"/>
</dbReference>
<keyword evidence="1" id="KW-1133">Transmembrane helix</keyword>
<name>A0A9D2KLR5_9BACT</name>
<feature type="transmembrane region" description="Helical" evidence="1">
    <location>
        <begin position="97"/>
        <end position="115"/>
    </location>
</feature>
<reference evidence="2" key="2">
    <citation type="submission" date="2021-04" db="EMBL/GenBank/DDBJ databases">
        <authorList>
            <person name="Gilroy R."/>
        </authorList>
    </citation>
    <scope>NUCLEOTIDE SEQUENCE</scope>
    <source>
        <strain evidence="2">CHK186-16707</strain>
    </source>
</reference>